<protein>
    <submittedName>
        <fullName evidence="1">Uncharacterized protein</fullName>
    </submittedName>
</protein>
<keyword evidence="2" id="KW-1185">Reference proteome</keyword>
<dbReference type="EMBL" id="BPQG01000051">
    <property type="protein sequence ID" value="GJD45477.1"/>
    <property type="molecule type" value="Genomic_DNA"/>
</dbReference>
<dbReference type="Proteomes" id="UP001055117">
    <property type="component" value="Unassembled WGS sequence"/>
</dbReference>
<comment type="caution">
    <text evidence="1">The sequence shown here is derived from an EMBL/GenBank/DDBJ whole genome shotgun (WGS) entry which is preliminary data.</text>
</comment>
<proteinExistence type="predicted"/>
<dbReference type="RefSeq" id="WP_187275110.1">
    <property type="nucleotide sequence ID" value="NZ_BPQG01000051.1"/>
</dbReference>
<reference evidence="1 2" key="1">
    <citation type="journal article" date="2021" name="Front. Microbiol.">
        <title>Comprehensive Comparative Genomics and Phenotyping of Methylobacterium Species.</title>
        <authorList>
            <person name="Alessa O."/>
            <person name="Ogura Y."/>
            <person name="Fujitani Y."/>
            <person name="Takami H."/>
            <person name="Hayashi T."/>
            <person name="Sahin N."/>
            <person name="Tani A."/>
        </authorList>
    </citation>
    <scope>NUCLEOTIDE SEQUENCE [LARGE SCALE GENOMIC DNA]</scope>
    <source>
        <strain evidence="1 2">DSM 23679</strain>
    </source>
</reference>
<accession>A0ABQ4QJS4</accession>
<gene>
    <name evidence="1" type="ORF">AFCDBAGC_3350</name>
</gene>
<name>A0ABQ4QJS4_9HYPH</name>
<evidence type="ECO:0000313" key="2">
    <source>
        <dbReference type="Proteomes" id="UP001055117"/>
    </source>
</evidence>
<organism evidence="1 2">
    <name type="scientific">Methylobacterium cerastii</name>
    <dbReference type="NCBI Taxonomy" id="932741"/>
    <lineage>
        <taxon>Bacteria</taxon>
        <taxon>Pseudomonadati</taxon>
        <taxon>Pseudomonadota</taxon>
        <taxon>Alphaproteobacteria</taxon>
        <taxon>Hyphomicrobiales</taxon>
        <taxon>Methylobacteriaceae</taxon>
        <taxon>Methylobacterium</taxon>
    </lineage>
</organism>
<evidence type="ECO:0000313" key="1">
    <source>
        <dbReference type="EMBL" id="GJD45477.1"/>
    </source>
</evidence>
<sequence>MRTKVVLALTVVVYLTTGRAPGLRELRNPDAEHGGGRVTIALKRTWV</sequence>